<dbReference type="SUPFAM" id="SSF48230">
    <property type="entry name" value="Chondroitin AC/alginate lyase"/>
    <property type="match status" value="1"/>
</dbReference>
<evidence type="ECO:0000256" key="3">
    <source>
        <dbReference type="SAM" id="MobiDB-lite"/>
    </source>
</evidence>
<proteinExistence type="predicted"/>
<keyword evidence="2" id="KW-0456">Lyase</keyword>
<dbReference type="Proteomes" id="UP000322245">
    <property type="component" value="Unassembled WGS sequence"/>
</dbReference>
<feature type="domain" description="Alginate lyase" evidence="5">
    <location>
        <begin position="164"/>
        <end position="441"/>
    </location>
</feature>
<dbReference type="InterPro" id="IPR008929">
    <property type="entry name" value="Chondroitin_lyas"/>
</dbReference>
<dbReference type="InterPro" id="IPR008397">
    <property type="entry name" value="Alginate_lyase_dom"/>
</dbReference>
<evidence type="ECO:0000313" key="7">
    <source>
        <dbReference type="Proteomes" id="UP000322245"/>
    </source>
</evidence>
<dbReference type="AlphaFoldDB" id="A0A5D3B4F3"/>
<feature type="region of interest" description="Disordered" evidence="3">
    <location>
        <begin position="25"/>
        <end position="108"/>
    </location>
</feature>
<evidence type="ECO:0000259" key="5">
    <source>
        <dbReference type="Pfam" id="PF05426"/>
    </source>
</evidence>
<evidence type="ECO:0000256" key="1">
    <source>
        <dbReference type="ARBA" id="ARBA00022729"/>
    </source>
</evidence>
<dbReference type="Pfam" id="PF05426">
    <property type="entry name" value="Alginate_lyase"/>
    <property type="match status" value="1"/>
</dbReference>
<feature type="compositionally biased region" description="Polar residues" evidence="3">
    <location>
        <begin position="52"/>
        <end position="61"/>
    </location>
</feature>
<gene>
    <name evidence="6" type="ORF">B9479_001816</name>
</gene>
<feature type="compositionally biased region" description="Low complexity" evidence="3">
    <location>
        <begin position="27"/>
        <end position="41"/>
    </location>
</feature>
<reference evidence="6 7" key="1">
    <citation type="submission" date="2017-05" db="EMBL/GenBank/DDBJ databases">
        <title>The Genome Sequence of Tsuchiyaea wingfieldii DSM 27421.</title>
        <authorList>
            <person name="Cuomo C."/>
            <person name="Passer A."/>
            <person name="Billmyre B."/>
            <person name="Heitman J."/>
        </authorList>
    </citation>
    <scope>NUCLEOTIDE SEQUENCE [LARGE SCALE GENOMIC DNA]</scope>
    <source>
        <strain evidence="6 7">DSM 27421</strain>
    </source>
</reference>
<dbReference type="EMBL" id="NIDF01000012">
    <property type="protein sequence ID" value="TYJ57499.1"/>
    <property type="molecule type" value="Genomic_DNA"/>
</dbReference>
<dbReference type="Gene3D" id="1.50.10.100">
    <property type="entry name" value="Chondroitin AC/alginate lyase"/>
    <property type="match status" value="1"/>
</dbReference>
<dbReference type="GO" id="GO:0042597">
    <property type="term" value="C:periplasmic space"/>
    <property type="evidence" value="ECO:0007669"/>
    <property type="project" value="InterPro"/>
</dbReference>
<name>A0A5D3B4F3_9TREE</name>
<organism evidence="6 7">
    <name type="scientific">Cryptococcus floricola</name>
    <dbReference type="NCBI Taxonomy" id="2591691"/>
    <lineage>
        <taxon>Eukaryota</taxon>
        <taxon>Fungi</taxon>
        <taxon>Dikarya</taxon>
        <taxon>Basidiomycota</taxon>
        <taxon>Agaricomycotina</taxon>
        <taxon>Tremellomycetes</taxon>
        <taxon>Tremellales</taxon>
        <taxon>Cryptococcaceae</taxon>
        <taxon>Cryptococcus</taxon>
    </lineage>
</organism>
<feature type="chain" id="PRO_5022674376" description="Alginate lyase domain-containing protein" evidence="4">
    <location>
        <begin position="23"/>
        <end position="501"/>
    </location>
</feature>
<feature type="compositionally biased region" description="Polar residues" evidence="3">
    <location>
        <begin position="69"/>
        <end position="100"/>
    </location>
</feature>
<keyword evidence="1 4" id="KW-0732">Signal</keyword>
<evidence type="ECO:0000313" key="6">
    <source>
        <dbReference type="EMBL" id="TYJ57499.1"/>
    </source>
</evidence>
<accession>A0A5D3B4F3</accession>
<evidence type="ECO:0000256" key="4">
    <source>
        <dbReference type="SAM" id="SignalP"/>
    </source>
</evidence>
<protein>
    <recommendedName>
        <fullName evidence="5">Alginate lyase domain-containing protein</fullName>
    </recommendedName>
</protein>
<evidence type="ECO:0000256" key="2">
    <source>
        <dbReference type="ARBA" id="ARBA00023239"/>
    </source>
</evidence>
<sequence length="501" mass="54954">MLFSHSFATIVLCALTLPVSNALPVPSTSDYTTDVSSSDNSPIGADAYIPDASSNANNSGTPADYTSYDCPSSSVPPDSHTPSNTTSDNSATVKNSTAGTSFPDPPACRKPATVVLDGQKLMNIKCRVKSGELSLQSELNGLLSQADSWMTQGPWSVVNNLKSVPNGNSHDYASQAPYWWPNNWEDPDSGDVCPYVQRDGVFNPETNQYTSKADRLSMFEASYTLSLAWYHSDNSSYRVHAADIIKTWFINEATAMNPNLAHSQLIPCANDGRSIGIIDFSQMYTDVLDAASILSLDYDDSWSQNDEAVFRQWNSDYLTWLTQSDFGKAELSAENNHATFALLQVAGIASYVGQTDLARTTVESTKSLIDSYISQDGTQPLELERTRSWHYSTFNLVAYTRLADIGTLLNVDLWNYYGPDGQSIKGAIDFLIPYATGSQEWPYEELNFIQYAASDVINAAADHNDQYAQSALPDIAYSPIGNQWSLRPSAEQLDNIVTTES</sequence>
<keyword evidence="7" id="KW-1185">Reference proteome</keyword>
<feature type="signal peptide" evidence="4">
    <location>
        <begin position="1"/>
        <end position="22"/>
    </location>
</feature>
<dbReference type="GO" id="GO:0016829">
    <property type="term" value="F:lyase activity"/>
    <property type="evidence" value="ECO:0007669"/>
    <property type="project" value="UniProtKB-KW"/>
</dbReference>
<comment type="caution">
    <text evidence="6">The sequence shown here is derived from an EMBL/GenBank/DDBJ whole genome shotgun (WGS) entry which is preliminary data.</text>
</comment>